<dbReference type="Gene3D" id="1.10.150.20">
    <property type="entry name" value="5' to 3' exonuclease, C-terminal subdomain"/>
    <property type="match status" value="1"/>
</dbReference>
<evidence type="ECO:0000256" key="1">
    <source>
        <dbReference type="SAM" id="MobiDB-lite"/>
    </source>
</evidence>
<feature type="region of interest" description="Disordered" evidence="1">
    <location>
        <begin position="1"/>
        <end position="20"/>
    </location>
</feature>
<evidence type="ECO:0000313" key="3">
    <source>
        <dbReference type="Proteomes" id="UP000186108"/>
    </source>
</evidence>
<proteinExistence type="predicted"/>
<sequence>MSTSDTAGHTEFPASMGKVSRRELASHGYTRFGQLTTVTAKELSKIDGVGPKAIRILEEELAERGLGFAN</sequence>
<protein>
    <recommendedName>
        <fullName evidence="4">DNA-binding protein</fullName>
    </recommendedName>
</protein>
<reference evidence="2 3" key="1">
    <citation type="submission" date="2014-07" db="EMBL/GenBank/DDBJ databases">
        <authorList>
            <person name="Zhang J.E."/>
            <person name="Yang H."/>
            <person name="Guo J."/>
            <person name="Deng Z."/>
            <person name="Luo H."/>
            <person name="Luo M."/>
            <person name="Zhao B."/>
        </authorList>
    </citation>
    <scope>NUCLEOTIDE SEQUENCE [LARGE SCALE GENOMIC DNA]</scope>
    <source>
        <strain evidence="2 3">1CP</strain>
    </source>
</reference>
<evidence type="ECO:0000313" key="2">
    <source>
        <dbReference type="EMBL" id="ANS29087.1"/>
    </source>
</evidence>
<dbReference type="EMBL" id="CP009111">
    <property type="protein sequence ID" value="ANS29087.1"/>
    <property type="molecule type" value="Genomic_DNA"/>
</dbReference>
<dbReference type="PATRIC" id="fig|37919.13.peg.4668"/>
<dbReference type="Proteomes" id="UP000186108">
    <property type="component" value="Chromosome"/>
</dbReference>
<dbReference type="SUPFAM" id="SSF47789">
    <property type="entry name" value="C-terminal domain of RNA polymerase alpha subunit"/>
    <property type="match status" value="1"/>
</dbReference>
<dbReference type="RefSeq" id="WP_065491581.1">
    <property type="nucleotide sequence ID" value="NZ_CP009111.1"/>
</dbReference>
<gene>
    <name evidence="2" type="ORF">R1CP_22055</name>
</gene>
<evidence type="ECO:0008006" key="4">
    <source>
        <dbReference type="Google" id="ProtNLM"/>
    </source>
</evidence>
<accession>A0A1B1K906</accession>
<name>A0A1B1K906_RHOOP</name>
<dbReference type="AlphaFoldDB" id="A0A1B1K906"/>
<organism evidence="2 3">
    <name type="scientific">Rhodococcus opacus</name>
    <name type="common">Nocardia opaca</name>
    <dbReference type="NCBI Taxonomy" id="37919"/>
    <lineage>
        <taxon>Bacteria</taxon>
        <taxon>Bacillati</taxon>
        <taxon>Actinomycetota</taxon>
        <taxon>Actinomycetes</taxon>
        <taxon>Mycobacteriales</taxon>
        <taxon>Nocardiaceae</taxon>
        <taxon>Rhodococcus</taxon>
    </lineage>
</organism>